<reference evidence="1 2" key="1">
    <citation type="journal article" date="2016" name="PLoS ONE">
        <title>Whole-Genome Sequence Analysis of Bombella intestini LMG 28161T, a Novel Acetic Acid Bacterium Isolated from the Crop of a Red-Tailed Bumble Bee, Bombus lapidarius.</title>
        <authorList>
            <person name="Li L."/>
            <person name="Illeghems K."/>
            <person name="Van Kerrebroeck S."/>
            <person name="Borremans W."/>
            <person name="Cleenwerck I."/>
            <person name="Smagghe G."/>
            <person name="De Vuyst L."/>
            <person name="Vandamme P."/>
        </authorList>
    </citation>
    <scope>NUCLEOTIDE SEQUENCE [LARGE SCALE GENOMIC DNA]</scope>
    <source>
        <strain evidence="1 2">R-52487</strain>
    </source>
</reference>
<evidence type="ECO:0000313" key="1">
    <source>
        <dbReference type="EMBL" id="OOL19650.1"/>
    </source>
</evidence>
<proteinExistence type="predicted"/>
<organism evidence="1 2">
    <name type="scientific">Bombella intestini</name>
    <dbReference type="NCBI Taxonomy" id="1539051"/>
    <lineage>
        <taxon>Bacteria</taxon>
        <taxon>Pseudomonadati</taxon>
        <taxon>Pseudomonadota</taxon>
        <taxon>Alphaproteobacteria</taxon>
        <taxon>Acetobacterales</taxon>
        <taxon>Acetobacteraceae</taxon>
        <taxon>Bombella</taxon>
    </lineage>
</organism>
<keyword evidence="2" id="KW-1185">Reference proteome</keyword>
<dbReference type="AlphaFoldDB" id="A0A1S8GRK3"/>
<comment type="caution">
    <text evidence="1">The sequence shown here is derived from an EMBL/GenBank/DDBJ whole genome shotgun (WGS) entry which is preliminary data.</text>
</comment>
<protein>
    <submittedName>
        <fullName evidence="1">Uncharacterized protein</fullName>
    </submittedName>
</protein>
<evidence type="ECO:0000313" key="2">
    <source>
        <dbReference type="Proteomes" id="UP000200980"/>
    </source>
</evidence>
<accession>A0A1S8GRK3</accession>
<dbReference type="EMBL" id="JATM01000001">
    <property type="protein sequence ID" value="OOL19650.1"/>
    <property type="molecule type" value="Genomic_DNA"/>
</dbReference>
<gene>
    <name evidence="1" type="ORF">AL01_01385</name>
</gene>
<sequence length="150" mass="17168">MMPTARPMEAVSWAIGPRGYDTRQEAAIKRTLVLGEIAHPDDPSRLVPIILREGRQKTSKPNGKGHGRRHIEFTHGQEIRDLGFEDALDFSHHIVMNHNMDRQSPRHYSRNLSIFNGGKENMREALHLMDSGDHYRVTTAYPLEAFMKKA</sequence>
<name>A0A1S8GRK3_9PROT</name>
<dbReference type="RefSeq" id="WP_077395473.1">
    <property type="nucleotide sequence ID" value="NZ_JATM01000001.1"/>
</dbReference>
<dbReference type="Proteomes" id="UP000200980">
    <property type="component" value="Unassembled WGS sequence"/>
</dbReference>
<dbReference type="OrthoDB" id="9151960at2"/>